<dbReference type="InterPro" id="IPR011049">
    <property type="entry name" value="Serralysin-like_metalloprot_C"/>
</dbReference>
<keyword evidence="7" id="KW-0472">Membrane</keyword>
<dbReference type="GO" id="GO:0016020">
    <property type="term" value="C:membrane"/>
    <property type="evidence" value="ECO:0007669"/>
    <property type="project" value="UniProtKB-SubCell"/>
</dbReference>
<dbReference type="SUPFAM" id="SSF51120">
    <property type="entry name" value="beta-Roll"/>
    <property type="match status" value="3"/>
</dbReference>
<feature type="region of interest" description="Disordered" evidence="8">
    <location>
        <begin position="454"/>
        <end position="476"/>
    </location>
</feature>
<reference evidence="9 10" key="1">
    <citation type="submission" date="2016-05" db="EMBL/GenBank/DDBJ databases">
        <title>Complete Genome and Methylome Analysis of Psychrotrophic Bacterial Isolates from Antarctic Lake Untersee.</title>
        <authorList>
            <person name="Fomenkov A."/>
            <person name="Akimov V.N."/>
            <person name="Vasilyeva L.V."/>
            <person name="Andersen D."/>
            <person name="Vincze T."/>
            <person name="Roberts R.J."/>
        </authorList>
    </citation>
    <scope>NUCLEOTIDE SEQUENCE [LARGE SCALE GENOMIC DNA]</scope>
    <source>
        <strain evidence="9 10">U14-5</strain>
    </source>
</reference>
<dbReference type="PRINTS" id="PR01488">
    <property type="entry name" value="RTXTOXINA"/>
</dbReference>
<evidence type="ECO:0000256" key="5">
    <source>
        <dbReference type="ARBA" id="ARBA00022737"/>
    </source>
</evidence>
<dbReference type="Proteomes" id="UP000185494">
    <property type="component" value="Chromosome 1"/>
</dbReference>
<dbReference type="PANTHER" id="PTHR38340">
    <property type="entry name" value="S-LAYER PROTEIN"/>
    <property type="match status" value="1"/>
</dbReference>
<dbReference type="InterPro" id="IPR018511">
    <property type="entry name" value="Hemolysin-typ_Ca-bd_CS"/>
</dbReference>
<dbReference type="GO" id="GO:0005509">
    <property type="term" value="F:calcium ion binding"/>
    <property type="evidence" value="ECO:0007669"/>
    <property type="project" value="InterPro"/>
</dbReference>
<dbReference type="InterPro" id="IPR017853">
    <property type="entry name" value="GH"/>
</dbReference>
<comment type="subcellular location">
    <subcellularLocation>
        <location evidence="1">Membrane</location>
    </subcellularLocation>
    <subcellularLocation>
        <location evidence="2">Secreted</location>
    </subcellularLocation>
</comment>
<gene>
    <name evidence="9" type="ORF">RGI145_12145</name>
</gene>
<keyword evidence="4" id="KW-0800">Toxin</keyword>
<dbReference type="Gene3D" id="2.150.10.10">
    <property type="entry name" value="Serralysin-like metalloprotease, C-terminal"/>
    <property type="match status" value="3"/>
</dbReference>
<proteinExistence type="predicted"/>
<dbReference type="GO" id="GO:0090729">
    <property type="term" value="F:toxin activity"/>
    <property type="evidence" value="ECO:0007669"/>
    <property type="project" value="UniProtKB-KW"/>
</dbReference>
<name>A0A1L7AGC8_9PROT</name>
<dbReference type="GO" id="GO:0005576">
    <property type="term" value="C:extracellular region"/>
    <property type="evidence" value="ECO:0007669"/>
    <property type="project" value="UniProtKB-SubCell"/>
</dbReference>
<dbReference type="InterPro" id="IPR003995">
    <property type="entry name" value="RTX_toxin_determinant-A"/>
</dbReference>
<dbReference type="RefSeq" id="WP_075798570.1">
    <property type="nucleotide sequence ID" value="NZ_CP015583.1"/>
</dbReference>
<dbReference type="KEGG" id="rgi:RGI145_12145"/>
<dbReference type="PRINTS" id="PR00313">
    <property type="entry name" value="CABNDNGRPT"/>
</dbReference>
<evidence type="ECO:0008006" key="11">
    <source>
        <dbReference type="Google" id="ProtNLM"/>
    </source>
</evidence>
<evidence type="ECO:0000256" key="8">
    <source>
        <dbReference type="SAM" id="MobiDB-lite"/>
    </source>
</evidence>
<organism evidence="9 10">
    <name type="scientific">Roseomonas gilardii</name>
    <dbReference type="NCBI Taxonomy" id="257708"/>
    <lineage>
        <taxon>Bacteria</taxon>
        <taxon>Pseudomonadati</taxon>
        <taxon>Pseudomonadota</taxon>
        <taxon>Alphaproteobacteria</taxon>
        <taxon>Acetobacterales</taxon>
        <taxon>Roseomonadaceae</taxon>
        <taxon>Roseomonas</taxon>
    </lineage>
</organism>
<dbReference type="PANTHER" id="PTHR38340:SF1">
    <property type="entry name" value="S-LAYER PROTEIN"/>
    <property type="match status" value="1"/>
</dbReference>
<evidence type="ECO:0000256" key="1">
    <source>
        <dbReference type="ARBA" id="ARBA00004370"/>
    </source>
</evidence>
<dbReference type="InterPro" id="IPR050557">
    <property type="entry name" value="RTX_toxin/Mannuronan_C5-epim"/>
</dbReference>
<dbReference type="SUPFAM" id="SSF51445">
    <property type="entry name" value="(Trans)glycosidases"/>
    <property type="match status" value="1"/>
</dbReference>
<dbReference type="Pfam" id="PF00353">
    <property type="entry name" value="HemolysinCabind"/>
    <property type="match status" value="4"/>
</dbReference>
<evidence type="ECO:0000256" key="6">
    <source>
        <dbReference type="ARBA" id="ARBA00023026"/>
    </source>
</evidence>
<sequence length="767" mass="79478">MTSTTAIRTEDFIESIGVNIHTGFWDTPYGDVSSILAALEYLGIDNVRDTTAWPEYQQDRLETLGEAGIKLDLVTGVQGDDYDSQFAMVEALAAYVRSVEGPNEVNYWTVTYDGETGTSAAQAMQEAIYSFVKSSSALSDAVVVNFTVAAADEATFSSYGDNSAYADYGAAHIYYGYGATPYSVLETYVAMANLMDPGDPMYVTETGYPTLTTGAGNQGVDETVQAKYTLDLLLDAYSLGIAVTYIYELFDSYEDSDGTNQEAHYGLFDYDGTAKEAAVALHNLTAILSDTADTAESFTTGTLDYTVENLPSSGHSLLFEKSDGTYELAVWNEQQIWDSTTNTEIATEATTVTVSLGQVFATVTVYDPLDGTDAIATYSNVSSISISINDHPLIIELSGAGGTTTAVTSAVSTTLSSAETDLVLTGSDAVSGVGNALDNTITANDAGDTLSGMAGSDTLTGGSGNDRLNGGTGADTMSGGAGDDVYFVDNTGDVVTESADAGDDRVYSSISYTLPDNVERLKLTAEGLTGTGNALDNVLYGSGGTDTLYGLAGKDVLYGGAGDDTLYGGDGNDILQGGTGADSMAGGAGDDSYTVDDSGDVVTEAADEGDDRVYSSISYTLPDNVERLKLTAEGLTGTGNALANILYGSSGTDTLQGMAGNDTLYGNEGSDRLVGGAGNDTLKGGTGADTFVFQASDGAGKDVIADFSSSDGDVVDLSGFGLTGFDEVVADMTQSGSNVKLTLDNGEIIVFQNMTIAAFSASDFAFG</sequence>
<evidence type="ECO:0000313" key="10">
    <source>
        <dbReference type="Proteomes" id="UP000185494"/>
    </source>
</evidence>
<evidence type="ECO:0000256" key="4">
    <source>
        <dbReference type="ARBA" id="ARBA00022656"/>
    </source>
</evidence>
<dbReference type="EMBL" id="CP015583">
    <property type="protein sequence ID" value="APT57749.1"/>
    <property type="molecule type" value="Genomic_DNA"/>
</dbReference>
<evidence type="ECO:0000256" key="3">
    <source>
        <dbReference type="ARBA" id="ARBA00022525"/>
    </source>
</evidence>
<dbReference type="AlphaFoldDB" id="A0A1L7AGC8"/>
<protein>
    <recommendedName>
        <fullName evidence="11">Cyclolysin</fullName>
    </recommendedName>
</protein>
<dbReference type="Gene3D" id="3.20.20.80">
    <property type="entry name" value="Glycosidases"/>
    <property type="match status" value="1"/>
</dbReference>
<evidence type="ECO:0000256" key="2">
    <source>
        <dbReference type="ARBA" id="ARBA00004613"/>
    </source>
</evidence>
<dbReference type="InterPro" id="IPR001343">
    <property type="entry name" value="Hemolysn_Ca-bd"/>
</dbReference>
<dbReference type="PROSITE" id="PS00330">
    <property type="entry name" value="HEMOLYSIN_CALCIUM"/>
    <property type="match status" value="5"/>
</dbReference>
<keyword evidence="5" id="KW-0677">Repeat</keyword>
<dbReference type="STRING" id="257708.RGI145_12145"/>
<keyword evidence="6" id="KW-0843">Virulence</keyword>
<keyword evidence="3" id="KW-0964">Secreted</keyword>
<accession>A0A1L7AGC8</accession>
<evidence type="ECO:0000313" key="9">
    <source>
        <dbReference type="EMBL" id="APT57749.1"/>
    </source>
</evidence>
<evidence type="ECO:0000256" key="7">
    <source>
        <dbReference type="ARBA" id="ARBA00023136"/>
    </source>
</evidence>